<evidence type="ECO:0000313" key="8">
    <source>
        <dbReference type="EMBL" id="MEB3962412.1"/>
    </source>
</evidence>
<feature type="transmembrane region" description="Helical" evidence="6">
    <location>
        <begin position="200"/>
        <end position="221"/>
    </location>
</feature>
<accession>A0ABU6CCS2</accession>
<keyword evidence="9" id="KW-1185">Reference proteome</keyword>
<evidence type="ECO:0000256" key="1">
    <source>
        <dbReference type="ARBA" id="ARBA00004651"/>
    </source>
</evidence>
<organism evidence="8 9">
    <name type="scientific">Streptomyces kunmingensis</name>
    <dbReference type="NCBI Taxonomy" id="68225"/>
    <lineage>
        <taxon>Bacteria</taxon>
        <taxon>Bacillati</taxon>
        <taxon>Actinomycetota</taxon>
        <taxon>Actinomycetes</taxon>
        <taxon>Kitasatosporales</taxon>
        <taxon>Streptomycetaceae</taxon>
        <taxon>Streptomyces</taxon>
    </lineage>
</organism>
<evidence type="ECO:0000256" key="4">
    <source>
        <dbReference type="ARBA" id="ARBA00022989"/>
    </source>
</evidence>
<feature type="transmembrane region" description="Helical" evidence="6">
    <location>
        <begin position="289"/>
        <end position="308"/>
    </location>
</feature>
<evidence type="ECO:0000256" key="6">
    <source>
        <dbReference type="SAM" id="Phobius"/>
    </source>
</evidence>
<keyword evidence="2" id="KW-1003">Cell membrane</keyword>
<dbReference type="RefSeq" id="WP_324769930.1">
    <property type="nucleotide sequence ID" value="NZ_BAAATS010000030.1"/>
</dbReference>
<sequence length="455" mass="46674">MSSVAGRITSDLRLAWLLTRGADRLERRRAALTAVGAAVATGFASVAVALLSVEGQYSFSYGHGLLNQPGTRHGIVAGLLLVLVPVLGFLGQCARIGAVQRDRRLAGLRLAGAGPKQVRRIGALEAGLACLAGALAGFAVFAAALPVVGWTPPGAAWPVLALVVLVIPVLAALVSEVALHRVIASPLGYVRRERPRRGPRPVTALLLPALVVVLGVALLMTGGSRTGVAGLPLFVLGAVVLTGAGAIWIAGASARVIGRRLAGRTEDPAVLIAAARLQEDPWAAARSHAAVVLVTVVGVALAGIRRVLLDDLHAIQREGDTAAPMDYYTFGLDLTATGVLIALLISLAALAVGTAEALSTRRRALAAQVAAGVPRRVLTRALLLETALPLAPALVLATIGGTAVHIAYAVSSDQSIPWALPLLVPVAVYAACLLAAATALPLLRRSVHPALLRTV</sequence>
<feature type="transmembrane region" description="Helical" evidence="6">
    <location>
        <begin position="328"/>
        <end position="353"/>
    </location>
</feature>
<feature type="transmembrane region" description="Helical" evidence="6">
    <location>
        <begin position="155"/>
        <end position="179"/>
    </location>
</feature>
<keyword evidence="3 6" id="KW-0812">Transmembrane</keyword>
<dbReference type="EMBL" id="JAOZYB010000146">
    <property type="protein sequence ID" value="MEB3962412.1"/>
    <property type="molecule type" value="Genomic_DNA"/>
</dbReference>
<dbReference type="Pfam" id="PF02687">
    <property type="entry name" value="FtsX"/>
    <property type="match status" value="1"/>
</dbReference>
<dbReference type="Proteomes" id="UP001352223">
    <property type="component" value="Unassembled WGS sequence"/>
</dbReference>
<dbReference type="InterPro" id="IPR003838">
    <property type="entry name" value="ABC3_permease_C"/>
</dbReference>
<name>A0ABU6CCS2_9ACTN</name>
<feature type="transmembrane region" description="Helical" evidence="6">
    <location>
        <begin position="126"/>
        <end position="149"/>
    </location>
</feature>
<feature type="domain" description="ABC3 transporter permease C-terminal" evidence="7">
    <location>
        <begin position="339"/>
        <end position="438"/>
    </location>
</feature>
<evidence type="ECO:0000256" key="3">
    <source>
        <dbReference type="ARBA" id="ARBA00022692"/>
    </source>
</evidence>
<feature type="transmembrane region" description="Helical" evidence="6">
    <location>
        <begin position="73"/>
        <end position="94"/>
    </location>
</feature>
<comment type="subcellular location">
    <subcellularLocation>
        <location evidence="1">Cell membrane</location>
        <topology evidence="1">Multi-pass membrane protein</topology>
    </subcellularLocation>
</comment>
<feature type="transmembrane region" description="Helical" evidence="6">
    <location>
        <begin position="30"/>
        <end position="53"/>
    </location>
</feature>
<feature type="transmembrane region" description="Helical" evidence="6">
    <location>
        <begin position="422"/>
        <end position="443"/>
    </location>
</feature>
<evidence type="ECO:0000259" key="7">
    <source>
        <dbReference type="Pfam" id="PF02687"/>
    </source>
</evidence>
<feature type="transmembrane region" description="Helical" evidence="6">
    <location>
        <begin position="382"/>
        <end position="410"/>
    </location>
</feature>
<keyword evidence="5 6" id="KW-0472">Membrane</keyword>
<comment type="caution">
    <text evidence="8">The sequence shown here is derived from an EMBL/GenBank/DDBJ whole genome shotgun (WGS) entry which is preliminary data.</text>
</comment>
<gene>
    <name evidence="8" type="ORF">OKJ48_19455</name>
</gene>
<evidence type="ECO:0000256" key="5">
    <source>
        <dbReference type="ARBA" id="ARBA00023136"/>
    </source>
</evidence>
<proteinExistence type="predicted"/>
<feature type="transmembrane region" description="Helical" evidence="6">
    <location>
        <begin position="233"/>
        <end position="254"/>
    </location>
</feature>
<evidence type="ECO:0000256" key="2">
    <source>
        <dbReference type="ARBA" id="ARBA00022475"/>
    </source>
</evidence>
<evidence type="ECO:0000313" key="9">
    <source>
        <dbReference type="Proteomes" id="UP001352223"/>
    </source>
</evidence>
<reference evidence="8 9" key="1">
    <citation type="submission" date="2022-10" db="EMBL/GenBank/DDBJ databases">
        <authorList>
            <person name="Xie J."/>
            <person name="Shen N."/>
        </authorList>
    </citation>
    <scope>NUCLEOTIDE SEQUENCE [LARGE SCALE GENOMIC DNA]</scope>
    <source>
        <strain evidence="8 9">DSM 41681</strain>
    </source>
</reference>
<protein>
    <submittedName>
        <fullName evidence="8">ABC transporter permease</fullName>
    </submittedName>
</protein>
<keyword evidence="4 6" id="KW-1133">Transmembrane helix</keyword>